<dbReference type="SUPFAM" id="SSF53474">
    <property type="entry name" value="alpha/beta-Hydrolases"/>
    <property type="match status" value="1"/>
</dbReference>
<evidence type="ECO:0000313" key="3">
    <source>
        <dbReference type="EMBL" id="MBP3982966.1"/>
    </source>
</evidence>
<feature type="signal peptide" evidence="1">
    <location>
        <begin position="1"/>
        <end position="21"/>
    </location>
</feature>
<name>A0A941ARF0_9GAMM</name>
<dbReference type="Gene3D" id="3.40.50.1820">
    <property type="entry name" value="alpha/beta hydrolase"/>
    <property type="match status" value="1"/>
</dbReference>
<dbReference type="InterPro" id="IPR002925">
    <property type="entry name" value="Dienelactn_hydro"/>
</dbReference>
<dbReference type="InterPro" id="IPR050261">
    <property type="entry name" value="FrsA_esterase"/>
</dbReference>
<keyword evidence="1" id="KW-0732">Signal</keyword>
<feature type="domain" description="Dienelactone hydrolase" evidence="2">
    <location>
        <begin position="37"/>
        <end position="258"/>
    </location>
</feature>
<accession>A0A941ARF0</accession>
<dbReference type="AlphaFoldDB" id="A0A941ARF0"/>
<dbReference type="PANTHER" id="PTHR22946">
    <property type="entry name" value="DIENELACTONE HYDROLASE DOMAIN-CONTAINING PROTEIN-RELATED"/>
    <property type="match status" value="1"/>
</dbReference>
<keyword evidence="4" id="KW-1185">Reference proteome</keyword>
<dbReference type="PANTHER" id="PTHR22946:SF4">
    <property type="entry name" value="ESTERASE FRSA"/>
    <property type="match status" value="1"/>
</dbReference>
<protein>
    <submittedName>
        <fullName evidence="3">Dienelactone hydrolase family protein</fullName>
    </submittedName>
</protein>
<sequence length="262" mass="27951">MRKRSAFLFLLTLLFASAAMAAPQAKPVEWRIGKQAFSGYLVYDDAVATKRPGLLMVPDWLGVTDNAIAKAKQVAGSEYVVLVVDMYGKGVRPKNADEALAQVKPLYAAPMVMRARMLVALDTLKAQAGKKAPLDAAKIGAFGYCFGGSSVLELVRGGAEIAGAVTFHGGLGTSMPAKAGAVKTPVLVLNGADDRGTAGDIAGFEKEMNAAGADWQFVNFSGAVHCFALETANSPPGCMYNERAAKRAYRMMEDFWKERFGR</sequence>
<dbReference type="RefSeq" id="WP_210534840.1">
    <property type="nucleotide sequence ID" value="NZ_JAGKTC010000001.1"/>
</dbReference>
<keyword evidence="3" id="KW-0378">Hydrolase</keyword>
<dbReference type="EMBL" id="JAGKTC010000001">
    <property type="protein sequence ID" value="MBP3982966.1"/>
    <property type="molecule type" value="Genomic_DNA"/>
</dbReference>
<dbReference type="InterPro" id="IPR029058">
    <property type="entry name" value="AB_hydrolase_fold"/>
</dbReference>
<feature type="chain" id="PRO_5036806131" evidence="1">
    <location>
        <begin position="22"/>
        <end position="262"/>
    </location>
</feature>
<reference evidence="3" key="2">
    <citation type="submission" date="2021-03" db="EMBL/GenBank/DDBJ databases">
        <authorList>
            <person name="Cao W."/>
        </authorList>
    </citation>
    <scope>NUCLEOTIDE SEQUENCE</scope>
    <source>
        <strain evidence="3">110414</strain>
    </source>
</reference>
<reference evidence="3" key="1">
    <citation type="journal article" date="2016" name="Int. J. Syst. Evol. Microbiol.">
        <title>Pseudoxanthomonas helianthi sp. nov., isolated from roots of Jerusalem artichoke (Helianthus tuberosus).</title>
        <authorList>
            <person name="Kittiwongwattana C."/>
            <person name="Thawai C."/>
        </authorList>
    </citation>
    <scope>NUCLEOTIDE SEQUENCE</scope>
    <source>
        <strain evidence="3">110414</strain>
    </source>
</reference>
<proteinExistence type="predicted"/>
<dbReference type="Pfam" id="PF01738">
    <property type="entry name" value="DLH"/>
    <property type="match status" value="1"/>
</dbReference>
<organism evidence="3 4">
    <name type="scientific">Pseudoxanthomonas helianthi</name>
    <dbReference type="NCBI Taxonomy" id="1453541"/>
    <lineage>
        <taxon>Bacteria</taxon>
        <taxon>Pseudomonadati</taxon>
        <taxon>Pseudomonadota</taxon>
        <taxon>Gammaproteobacteria</taxon>
        <taxon>Lysobacterales</taxon>
        <taxon>Lysobacteraceae</taxon>
        <taxon>Pseudoxanthomonas</taxon>
    </lineage>
</organism>
<evidence type="ECO:0000313" key="4">
    <source>
        <dbReference type="Proteomes" id="UP000673447"/>
    </source>
</evidence>
<evidence type="ECO:0000259" key="2">
    <source>
        <dbReference type="Pfam" id="PF01738"/>
    </source>
</evidence>
<dbReference type="Proteomes" id="UP000673447">
    <property type="component" value="Unassembled WGS sequence"/>
</dbReference>
<gene>
    <name evidence="3" type="ORF">J5837_00900</name>
</gene>
<dbReference type="GO" id="GO:0016787">
    <property type="term" value="F:hydrolase activity"/>
    <property type="evidence" value="ECO:0007669"/>
    <property type="project" value="UniProtKB-KW"/>
</dbReference>
<evidence type="ECO:0000256" key="1">
    <source>
        <dbReference type="SAM" id="SignalP"/>
    </source>
</evidence>
<comment type="caution">
    <text evidence="3">The sequence shown here is derived from an EMBL/GenBank/DDBJ whole genome shotgun (WGS) entry which is preliminary data.</text>
</comment>